<dbReference type="OrthoDB" id="1915362at2759"/>
<dbReference type="AlphaFoldDB" id="A0A4D6ND94"/>
<keyword evidence="3" id="KW-1185">Reference proteome</keyword>
<keyword evidence="1" id="KW-0732">Signal</keyword>
<dbReference type="Proteomes" id="UP000501690">
    <property type="component" value="Linkage Group LG10"/>
</dbReference>
<evidence type="ECO:0000256" key="1">
    <source>
        <dbReference type="SAM" id="SignalP"/>
    </source>
</evidence>
<proteinExistence type="predicted"/>
<reference evidence="2 3" key="1">
    <citation type="submission" date="2019-04" db="EMBL/GenBank/DDBJ databases">
        <title>An improved genome assembly and genetic linkage map for asparagus bean, Vigna unguiculata ssp. sesquipedialis.</title>
        <authorList>
            <person name="Xia Q."/>
            <person name="Zhang R."/>
            <person name="Dong Y."/>
        </authorList>
    </citation>
    <scope>NUCLEOTIDE SEQUENCE [LARGE SCALE GENOMIC DNA]</scope>
    <source>
        <tissue evidence="2">Leaf</tissue>
    </source>
</reference>
<organism evidence="2 3">
    <name type="scientific">Vigna unguiculata</name>
    <name type="common">Cowpea</name>
    <dbReference type="NCBI Taxonomy" id="3917"/>
    <lineage>
        <taxon>Eukaryota</taxon>
        <taxon>Viridiplantae</taxon>
        <taxon>Streptophyta</taxon>
        <taxon>Embryophyta</taxon>
        <taxon>Tracheophyta</taxon>
        <taxon>Spermatophyta</taxon>
        <taxon>Magnoliopsida</taxon>
        <taxon>eudicotyledons</taxon>
        <taxon>Gunneridae</taxon>
        <taxon>Pentapetalae</taxon>
        <taxon>rosids</taxon>
        <taxon>fabids</taxon>
        <taxon>Fabales</taxon>
        <taxon>Fabaceae</taxon>
        <taxon>Papilionoideae</taxon>
        <taxon>50 kb inversion clade</taxon>
        <taxon>NPAAA clade</taxon>
        <taxon>indigoferoid/millettioid clade</taxon>
        <taxon>Phaseoleae</taxon>
        <taxon>Vigna</taxon>
    </lineage>
</organism>
<gene>
    <name evidence="2" type="ORF">DEO72_LG10g1331</name>
</gene>
<accession>A0A4D6ND94</accession>
<evidence type="ECO:0000313" key="3">
    <source>
        <dbReference type="Proteomes" id="UP000501690"/>
    </source>
</evidence>
<feature type="chain" id="PRO_5020029304" evidence="1">
    <location>
        <begin position="25"/>
        <end position="77"/>
    </location>
</feature>
<protein>
    <submittedName>
        <fullName evidence="2">Uncharacterized protein</fullName>
    </submittedName>
</protein>
<feature type="signal peptide" evidence="1">
    <location>
        <begin position="1"/>
        <end position="24"/>
    </location>
</feature>
<dbReference type="EMBL" id="CP039354">
    <property type="protein sequence ID" value="QCE10105.1"/>
    <property type="molecule type" value="Genomic_DNA"/>
</dbReference>
<sequence length="77" mass="8397">MARFNPLILITLLLLLSHSPLLDARNILKIHTPQLLSFKGTPPSTKATSYVKSAATKVLHHFSNEEVVSNPSPGEGH</sequence>
<evidence type="ECO:0000313" key="2">
    <source>
        <dbReference type="EMBL" id="QCE10105.1"/>
    </source>
</evidence>
<dbReference type="Gramene" id="Vigun05g183400.1.v1.2">
    <property type="protein sequence ID" value="Vigun05g183400.1.v1.2.CDS.1"/>
    <property type="gene ID" value="Vigun05g183400.v1.2"/>
</dbReference>
<name>A0A4D6ND94_VIGUN</name>